<dbReference type="EMBL" id="JARKIB010000159">
    <property type="protein sequence ID" value="KAJ7730404.1"/>
    <property type="molecule type" value="Genomic_DNA"/>
</dbReference>
<proteinExistence type="predicted"/>
<dbReference type="AlphaFoldDB" id="A0AAD7HXG7"/>
<organism evidence="2 3">
    <name type="scientific">Mycena metata</name>
    <dbReference type="NCBI Taxonomy" id="1033252"/>
    <lineage>
        <taxon>Eukaryota</taxon>
        <taxon>Fungi</taxon>
        <taxon>Dikarya</taxon>
        <taxon>Basidiomycota</taxon>
        <taxon>Agaricomycotina</taxon>
        <taxon>Agaricomycetes</taxon>
        <taxon>Agaricomycetidae</taxon>
        <taxon>Agaricales</taxon>
        <taxon>Marasmiineae</taxon>
        <taxon>Mycenaceae</taxon>
        <taxon>Mycena</taxon>
    </lineage>
</organism>
<comment type="caution">
    <text evidence="2">The sequence shown here is derived from an EMBL/GenBank/DDBJ whole genome shotgun (WGS) entry which is preliminary data.</text>
</comment>
<keyword evidence="3" id="KW-1185">Reference proteome</keyword>
<evidence type="ECO:0000313" key="2">
    <source>
        <dbReference type="EMBL" id="KAJ7730404.1"/>
    </source>
</evidence>
<protein>
    <submittedName>
        <fullName evidence="2">Uncharacterized protein</fullName>
    </submittedName>
</protein>
<accession>A0AAD7HXG7</accession>
<evidence type="ECO:0000256" key="1">
    <source>
        <dbReference type="SAM" id="MobiDB-lite"/>
    </source>
</evidence>
<name>A0AAD7HXG7_9AGAR</name>
<gene>
    <name evidence="2" type="ORF">B0H16DRAFT_1733749</name>
</gene>
<sequence>MRWGDRFNAKHTIFDNSSEVVFYRRAGGASAAGISIPPIQIENKGQTILTADDLPPSGPWLHALKLTLSLRRDIIVDSDEDELAPHRKRKRIPGTILDSDSDDGKPRHKRKGSKYVPKPTPPGVRRSTRLAK</sequence>
<reference evidence="2" key="1">
    <citation type="submission" date="2023-03" db="EMBL/GenBank/DDBJ databases">
        <title>Massive genome expansion in bonnet fungi (Mycena s.s.) driven by repeated elements and novel gene families across ecological guilds.</title>
        <authorList>
            <consortium name="Lawrence Berkeley National Laboratory"/>
            <person name="Harder C.B."/>
            <person name="Miyauchi S."/>
            <person name="Viragh M."/>
            <person name="Kuo A."/>
            <person name="Thoen E."/>
            <person name="Andreopoulos B."/>
            <person name="Lu D."/>
            <person name="Skrede I."/>
            <person name="Drula E."/>
            <person name="Henrissat B."/>
            <person name="Morin E."/>
            <person name="Kohler A."/>
            <person name="Barry K."/>
            <person name="LaButti K."/>
            <person name="Morin E."/>
            <person name="Salamov A."/>
            <person name="Lipzen A."/>
            <person name="Mereny Z."/>
            <person name="Hegedus B."/>
            <person name="Baldrian P."/>
            <person name="Stursova M."/>
            <person name="Weitz H."/>
            <person name="Taylor A."/>
            <person name="Grigoriev I.V."/>
            <person name="Nagy L.G."/>
            <person name="Martin F."/>
            <person name="Kauserud H."/>
        </authorList>
    </citation>
    <scope>NUCLEOTIDE SEQUENCE</scope>
    <source>
        <strain evidence="2">CBHHK182m</strain>
    </source>
</reference>
<evidence type="ECO:0000313" key="3">
    <source>
        <dbReference type="Proteomes" id="UP001215598"/>
    </source>
</evidence>
<dbReference type="Proteomes" id="UP001215598">
    <property type="component" value="Unassembled WGS sequence"/>
</dbReference>
<feature type="region of interest" description="Disordered" evidence="1">
    <location>
        <begin position="79"/>
        <end position="132"/>
    </location>
</feature>